<dbReference type="EMBL" id="JAJHPV010000013">
    <property type="protein sequence ID" value="MCC6071680.1"/>
    <property type="molecule type" value="Genomic_DNA"/>
</dbReference>
<proteinExistence type="predicted"/>
<evidence type="ECO:0000313" key="1">
    <source>
        <dbReference type="EMBL" id="MCC6071680.1"/>
    </source>
</evidence>
<name>A0ABS8IWS5_9BURK</name>
<dbReference type="RefSeq" id="WP_229432576.1">
    <property type="nucleotide sequence ID" value="NZ_JAJHPV010000013.1"/>
</dbReference>
<accession>A0ABS8IWS5</accession>
<keyword evidence="2" id="KW-1185">Reference proteome</keyword>
<evidence type="ECO:0000313" key="2">
    <source>
        <dbReference type="Proteomes" id="UP001198701"/>
    </source>
</evidence>
<comment type="caution">
    <text evidence="1">The sequence shown here is derived from an EMBL/GenBank/DDBJ whole genome shotgun (WGS) entry which is preliminary data.</text>
</comment>
<dbReference type="Proteomes" id="UP001198701">
    <property type="component" value="Unassembled WGS sequence"/>
</dbReference>
<reference evidence="1 2" key="1">
    <citation type="submission" date="2021-11" db="EMBL/GenBank/DDBJ databases">
        <authorList>
            <person name="Huq M.A."/>
        </authorList>
    </citation>
    <scope>NUCLEOTIDE SEQUENCE [LARGE SCALE GENOMIC DNA]</scope>
    <source>
        <strain evidence="1 2">MAHUQ-52</strain>
    </source>
</reference>
<protein>
    <submittedName>
        <fullName evidence="1">Uncharacterized protein</fullName>
    </submittedName>
</protein>
<gene>
    <name evidence="1" type="ORF">LMJ30_11990</name>
</gene>
<sequence>MATCAPLAASSADAYVVSAFDKPNVLLALRAGAVVEAERFGYAFRPGQAMLALYVDEPARFIDAVGAAIAASFRDTPEPCRCTCTHRYSNRARCPPAMASRSG</sequence>
<organism evidence="1 2">
    <name type="scientific">Massilia agrisoli</name>
    <dbReference type="NCBI Taxonomy" id="2892444"/>
    <lineage>
        <taxon>Bacteria</taxon>
        <taxon>Pseudomonadati</taxon>
        <taxon>Pseudomonadota</taxon>
        <taxon>Betaproteobacteria</taxon>
        <taxon>Burkholderiales</taxon>
        <taxon>Oxalobacteraceae</taxon>
        <taxon>Telluria group</taxon>
        <taxon>Massilia</taxon>
    </lineage>
</organism>